<dbReference type="Proteomes" id="UP001189429">
    <property type="component" value="Unassembled WGS sequence"/>
</dbReference>
<sequence>MISVEFEEAKTSSNSVSVESAGYASCVGLTSCIGPSPAVQTTSELLPPARVKHMPTDRKASSSADKFTDIAPASIGPHALRITSPVEAGGVAGGVGSGAGATVTSSNWVSDEPTGYAHSVGLTSRIDPKPAIQPSPSCHHPQG</sequence>
<dbReference type="EMBL" id="CAUYUJ010011214">
    <property type="protein sequence ID" value="CAK0831350.1"/>
    <property type="molecule type" value="Genomic_DNA"/>
</dbReference>
<name>A0ABN9SI36_9DINO</name>
<evidence type="ECO:0000256" key="1">
    <source>
        <dbReference type="SAM" id="MobiDB-lite"/>
    </source>
</evidence>
<evidence type="ECO:0000313" key="2">
    <source>
        <dbReference type="EMBL" id="CAK0831350.1"/>
    </source>
</evidence>
<evidence type="ECO:0000313" key="3">
    <source>
        <dbReference type="Proteomes" id="UP001189429"/>
    </source>
</evidence>
<feature type="region of interest" description="Disordered" evidence="1">
    <location>
        <begin position="49"/>
        <end position="69"/>
    </location>
</feature>
<accession>A0ABN9SI36</accession>
<keyword evidence="3" id="KW-1185">Reference proteome</keyword>
<comment type="caution">
    <text evidence="2">The sequence shown here is derived from an EMBL/GenBank/DDBJ whole genome shotgun (WGS) entry which is preliminary data.</text>
</comment>
<proteinExistence type="predicted"/>
<organism evidence="2 3">
    <name type="scientific">Prorocentrum cordatum</name>
    <dbReference type="NCBI Taxonomy" id="2364126"/>
    <lineage>
        <taxon>Eukaryota</taxon>
        <taxon>Sar</taxon>
        <taxon>Alveolata</taxon>
        <taxon>Dinophyceae</taxon>
        <taxon>Prorocentrales</taxon>
        <taxon>Prorocentraceae</taxon>
        <taxon>Prorocentrum</taxon>
    </lineage>
</organism>
<reference evidence="2" key="1">
    <citation type="submission" date="2023-10" db="EMBL/GenBank/DDBJ databases">
        <authorList>
            <person name="Chen Y."/>
            <person name="Shah S."/>
            <person name="Dougan E. K."/>
            <person name="Thang M."/>
            <person name="Chan C."/>
        </authorList>
    </citation>
    <scope>NUCLEOTIDE SEQUENCE [LARGE SCALE GENOMIC DNA]</scope>
</reference>
<feature type="region of interest" description="Disordered" evidence="1">
    <location>
        <begin position="97"/>
        <end position="143"/>
    </location>
</feature>
<protein>
    <submittedName>
        <fullName evidence="2">Uncharacterized protein</fullName>
    </submittedName>
</protein>
<gene>
    <name evidence="2" type="ORF">PCOR1329_LOCUS29679</name>
</gene>